<evidence type="ECO:0000256" key="3">
    <source>
        <dbReference type="ARBA" id="ARBA00022840"/>
    </source>
</evidence>
<dbReference type="AlphaFoldDB" id="A0A023F0P5"/>
<keyword evidence="2" id="KW-0547">Nucleotide-binding</keyword>
<evidence type="ECO:0000313" key="5">
    <source>
        <dbReference type="EMBL" id="JAC14566.1"/>
    </source>
</evidence>
<dbReference type="InterPro" id="IPR050304">
    <property type="entry name" value="MT-severing_AAA_ATPase"/>
</dbReference>
<dbReference type="GO" id="GO:0016197">
    <property type="term" value="P:endosomal transport"/>
    <property type="evidence" value="ECO:0007669"/>
    <property type="project" value="TreeGrafter"/>
</dbReference>
<dbReference type="Pfam" id="PF00004">
    <property type="entry name" value="AAA"/>
    <property type="match status" value="1"/>
</dbReference>
<evidence type="ECO:0000259" key="4">
    <source>
        <dbReference type="SMART" id="SM00382"/>
    </source>
</evidence>
<dbReference type="InterPro" id="IPR015415">
    <property type="entry name" value="Spast_Vps4_C"/>
</dbReference>
<dbReference type="EMBL" id="GBBI01004146">
    <property type="protein sequence ID" value="JAC14566.1"/>
    <property type="molecule type" value="mRNA"/>
</dbReference>
<dbReference type="GO" id="GO:0016887">
    <property type="term" value="F:ATP hydrolysis activity"/>
    <property type="evidence" value="ECO:0007669"/>
    <property type="project" value="InterPro"/>
</dbReference>
<name>A0A023F0P5_TRIIF</name>
<dbReference type="GO" id="GO:0007033">
    <property type="term" value="P:vacuole organization"/>
    <property type="evidence" value="ECO:0007669"/>
    <property type="project" value="TreeGrafter"/>
</dbReference>
<evidence type="ECO:0000256" key="2">
    <source>
        <dbReference type="ARBA" id="ARBA00022741"/>
    </source>
</evidence>
<feature type="non-terminal residue" evidence="5">
    <location>
        <position position="1"/>
    </location>
</feature>
<dbReference type="GO" id="GO:0005524">
    <property type="term" value="F:ATP binding"/>
    <property type="evidence" value="ECO:0007669"/>
    <property type="project" value="UniProtKB-KW"/>
</dbReference>
<feature type="domain" description="AAA+ ATPase" evidence="4">
    <location>
        <begin position="145"/>
        <end position="281"/>
    </location>
</feature>
<evidence type="ECO:0000256" key="1">
    <source>
        <dbReference type="ARBA" id="ARBA00006914"/>
    </source>
</evidence>
<keyword evidence="3" id="KW-0067">ATP-binding</keyword>
<dbReference type="InterPro" id="IPR003593">
    <property type="entry name" value="AAA+_ATPase"/>
</dbReference>
<dbReference type="SUPFAM" id="SSF52540">
    <property type="entry name" value="P-loop containing nucleoside triphosphate hydrolases"/>
    <property type="match status" value="1"/>
</dbReference>
<comment type="similarity">
    <text evidence="1">Belongs to the AAA ATPase family.</text>
</comment>
<accession>A0A023F0P5</accession>
<proteinExistence type="evidence at transcript level"/>
<organism evidence="5">
    <name type="scientific">Triatoma infestans</name>
    <name type="common">Assassin bug</name>
    <dbReference type="NCBI Taxonomy" id="30076"/>
    <lineage>
        <taxon>Eukaryota</taxon>
        <taxon>Metazoa</taxon>
        <taxon>Ecdysozoa</taxon>
        <taxon>Arthropoda</taxon>
        <taxon>Hexapoda</taxon>
        <taxon>Insecta</taxon>
        <taxon>Pterygota</taxon>
        <taxon>Neoptera</taxon>
        <taxon>Paraneoptera</taxon>
        <taxon>Hemiptera</taxon>
        <taxon>Heteroptera</taxon>
        <taxon>Panheteroptera</taxon>
        <taxon>Cimicomorpha</taxon>
        <taxon>Reduviidae</taxon>
        <taxon>Triatominae</taxon>
        <taxon>Triatoma</taxon>
    </lineage>
</organism>
<dbReference type="Gene3D" id="1.10.8.60">
    <property type="match status" value="1"/>
</dbReference>
<dbReference type="InterPro" id="IPR003959">
    <property type="entry name" value="ATPase_AAA_core"/>
</dbReference>
<reference evidence="5" key="1">
    <citation type="journal article" date="2014" name="PLoS Negl. Trop. Dis.">
        <title>An updated insight into the Sialotranscriptome of Triatoma infestans: developmental stage and geographic variations.</title>
        <authorList>
            <person name="Schwarz A."/>
            <person name="Medrano-Mercado N."/>
            <person name="Schaub G.A."/>
            <person name="Struchiner C.J."/>
            <person name="Bargues M.D."/>
            <person name="Levy M.Z."/>
            <person name="Ribeiro J.M."/>
        </authorList>
    </citation>
    <scope>NUCLEOTIDE SEQUENCE</scope>
    <source>
        <strain evidence="5">Chile</strain>
        <tissue evidence="5">Salivary glands</tissue>
    </source>
</reference>
<dbReference type="PANTHER" id="PTHR23074:SF72">
    <property type="entry name" value="VACUOLAR PROTEIN SORTING-ASSOCIATED PROTEIN 4B"/>
    <property type="match status" value="1"/>
</dbReference>
<dbReference type="PANTHER" id="PTHR23074">
    <property type="entry name" value="AAA DOMAIN-CONTAINING"/>
    <property type="match status" value="1"/>
</dbReference>
<dbReference type="SMART" id="SM00382">
    <property type="entry name" value="AAA"/>
    <property type="match status" value="1"/>
</dbReference>
<protein>
    <submittedName>
        <fullName evidence="5">Putative vacuolar protein</fullName>
    </submittedName>
</protein>
<dbReference type="Gene3D" id="3.40.50.300">
    <property type="entry name" value="P-loop containing nucleotide triphosphate hydrolases"/>
    <property type="match status" value="1"/>
</dbReference>
<sequence length="409" mass="46669">QIYKESEENFEKLVKMVEQPHEGQFTYILKNYDQCILKLEQLISSEKSEELTKTLMTLQCSVFWQQQRFQEAVQPVNEELLETAMPEVKLVNNTCRREVIKLTGRQPNNGGLDEIAGLDNVKAILRKSVLLPLQFPSLFTGGRRPWNQVLLYGPPGTGKSKIAAALAAEAKVKLHCFSSADILSSWVGESEKMIKDLFQYTRTNNEKCIVFIDEIDSICRKRTNKENEHTRSIKNQLLIELDQNITENCNSFILCATNCPWDIDVAFMRRFQCRIFVPLPDKESRLKIMKNQCKQINTDLTEEDWITIVNRTEGYSGSDLTNLTSCAIQEPVGDLDNSQCWKITKDNNWMPCTSNTFGSIKVPLSLVPADKIVLRNVTLKDFTKALLITPRTVTSSEIDKYNKFSTTSG</sequence>
<dbReference type="InterPro" id="IPR027417">
    <property type="entry name" value="P-loop_NTPase"/>
</dbReference>
<dbReference type="Pfam" id="PF09336">
    <property type="entry name" value="Vps4_C"/>
    <property type="match status" value="1"/>
</dbReference>